<dbReference type="PANTHER" id="PTHR35504:SF1">
    <property type="entry name" value="PROTEIN EMBRYONIC FLOWER 1"/>
    <property type="match status" value="1"/>
</dbReference>
<dbReference type="AlphaFoldDB" id="A0A9E7HQG1"/>
<sequence>MAGMMCAMGYVKELSTKGKECVRLADGKKGADECNHFTIRGYVAGVRKRDARICWPLFMPNNESSDVPANMLPPLHVSNFKRWSCLNCLHMISASVDATGNADSINVQHKDINIKKILSNDDTKKLCFHSKECENIIHGERLVSNSCNNVSHVKPSTALYCGKKENGSTTEDAAKRRSEENQEQTFKPALAVAEGVELEARETQTRNIMVTQNKFDTIHLWDDASPLVSVKPNRHSTNGVSDRVLIFRGTNLATYGNRENVDGITAEGKIYVIPDGMPKECRNLVGVDLGILRDDALTATAANVANYEFTGLDKSNNEASYGTIDLSDGVNCSQNQNSLFSSSHEKVNHKKVRKLRLLEDILKSEELHEM</sequence>
<dbReference type="GO" id="GO:0009910">
    <property type="term" value="P:negative regulation of flower development"/>
    <property type="evidence" value="ECO:0007669"/>
    <property type="project" value="InterPro"/>
</dbReference>
<dbReference type="Proteomes" id="UP001055439">
    <property type="component" value="Chromosome 8"/>
</dbReference>
<evidence type="ECO:0000313" key="2">
    <source>
        <dbReference type="EMBL" id="URE37585.1"/>
    </source>
</evidence>
<dbReference type="GO" id="GO:0045892">
    <property type="term" value="P:negative regulation of DNA-templated transcription"/>
    <property type="evidence" value="ECO:0007669"/>
    <property type="project" value="InterPro"/>
</dbReference>
<feature type="region of interest" description="Disordered" evidence="1">
    <location>
        <begin position="162"/>
        <end position="185"/>
    </location>
</feature>
<evidence type="ECO:0000256" key="1">
    <source>
        <dbReference type="SAM" id="MobiDB-lite"/>
    </source>
</evidence>
<dbReference type="InterPro" id="IPR034583">
    <property type="entry name" value="EMF1"/>
</dbReference>
<dbReference type="OrthoDB" id="754229at2759"/>
<accession>A0A9E7HQG1</accession>
<dbReference type="EMBL" id="CP097510">
    <property type="protein sequence ID" value="URE37585.1"/>
    <property type="molecule type" value="Genomic_DNA"/>
</dbReference>
<keyword evidence="3" id="KW-1185">Reference proteome</keyword>
<reference evidence="2" key="1">
    <citation type="submission" date="2022-05" db="EMBL/GenBank/DDBJ databases">
        <title>The Musa troglodytarum L. genome provides insights into the mechanism of non-climacteric behaviour and enrichment of carotenoids.</title>
        <authorList>
            <person name="Wang J."/>
        </authorList>
    </citation>
    <scope>NUCLEOTIDE SEQUENCE</scope>
    <source>
        <tissue evidence="2">Leaf</tissue>
    </source>
</reference>
<name>A0A9E7HQG1_9LILI</name>
<evidence type="ECO:0000313" key="3">
    <source>
        <dbReference type="Proteomes" id="UP001055439"/>
    </source>
</evidence>
<organism evidence="2 3">
    <name type="scientific">Musa troglodytarum</name>
    <name type="common">fe'i banana</name>
    <dbReference type="NCBI Taxonomy" id="320322"/>
    <lineage>
        <taxon>Eukaryota</taxon>
        <taxon>Viridiplantae</taxon>
        <taxon>Streptophyta</taxon>
        <taxon>Embryophyta</taxon>
        <taxon>Tracheophyta</taxon>
        <taxon>Spermatophyta</taxon>
        <taxon>Magnoliopsida</taxon>
        <taxon>Liliopsida</taxon>
        <taxon>Zingiberales</taxon>
        <taxon>Musaceae</taxon>
        <taxon>Musa</taxon>
    </lineage>
</organism>
<protein>
    <submittedName>
        <fullName evidence="2">Embryonic flower</fullName>
    </submittedName>
</protein>
<dbReference type="PANTHER" id="PTHR35504">
    <property type="entry name" value="PROTEIN EMBRYONIC FLOWER 1"/>
    <property type="match status" value="1"/>
</dbReference>
<dbReference type="GO" id="GO:0048367">
    <property type="term" value="P:shoot system development"/>
    <property type="evidence" value="ECO:0007669"/>
    <property type="project" value="InterPro"/>
</dbReference>
<feature type="compositionally biased region" description="Basic and acidic residues" evidence="1">
    <location>
        <begin position="162"/>
        <end position="180"/>
    </location>
</feature>
<proteinExistence type="predicted"/>
<gene>
    <name evidence="2" type="ORF">MUK42_18272</name>
</gene>